<dbReference type="Pfam" id="PF17963">
    <property type="entry name" value="Big_9"/>
    <property type="match status" value="5"/>
</dbReference>
<dbReference type="Gene3D" id="2.60.40.2810">
    <property type="match status" value="4"/>
</dbReference>
<dbReference type="InterPro" id="IPR036439">
    <property type="entry name" value="Dockerin_dom_sf"/>
</dbReference>
<dbReference type="PANTHER" id="PTHR34720">
    <property type="entry name" value="MICROCYSTIN DEPENDENT PROTEIN"/>
    <property type="match status" value="1"/>
</dbReference>
<proteinExistence type="predicted"/>
<dbReference type="Gene3D" id="2.60.40.3440">
    <property type="match status" value="1"/>
</dbReference>
<sequence>MAILRRIWDKTSRKLNCKATLRKELRGHRRKVLCETLEGRLLLAADMGWGKPFGDSGFDYAAEVATDENNNVYAVSRFEGSIDLDPDATYADNRDLASVPLTGYGLAITKFDSAGNLLWSQVAKGQDGSEPGAQNAIPADVQVAAGGVYVTGNFYDLWDFDPDDATTNSTVHQIGSGLGSFLLRLDATSGDFEWVKGFGLTETGKLDDDSLAVDPLGNVYLSQIMREGGTIGNQTVPALPVGDSRAIVKVASDGQVLGYHQLNSGYLGSPVLELVNPGQDPAAWRLYVSVGFDGDLSLDGTVIASNPQSRNIFLAALTTTFDVEFARQYELPMNQYAGYLSHHGDNLYLIGDLGIDQADGTGSALLGDDFVFSLDLAGNLQQSIGIGDDNSVAIISSVEATGDGVFIGGYFSDTIEIAGESLTSTTDGAQDGFVAKLDPQLNPTFVRKYGGTRYDKVRGLAHRPDGMLVIAGSFEESATIPAVGGIHSAGDDDGYVAVIDISEGTGGGNSAPVSLADQYLLPNRTLQVPAAEGLLANDLDPDGDTVSIELLAPPSHGTIQISLDGSFSFTPNPGFVGNDSLTYRISDGELNSEPTTVSFEVFQEVVLFEDSFEVGTWNGKWVEDYQNDWFRSRQRATDGKYSAEVDGYANDATLTVSQPIDLSSVAVATLSFDWLIESGFDRGEYLRVDLFDGQAWAAAPGGFLYGNSDPENTWLTHDLELADKYFVEDFRFRFSAKVSSSSEDANVDNVRLVGLLQNDSNQPPVANNDSGLTSEDQAVLINVLANDSDPDGDAFSIASVTQPTFGAIVIVGGQVQYTPTANFNGSDSFTYTVTDTAGDLATASVDVTINSVNDAPVSVDDLVTTSEDTPVTFSVIENDSDVDGDTLSVRSISDGSNGTVTIHANNTLTYSPATGFFGSDQFSYSITDGYGGISTSNVQVTVVEQNDPPAANDDTAVTAEDVSLLLSVLSNDSDPDGDTLSIQSINQPANGVAAIVGGQIQYTPAANFNGSDSFAYTIVDTKGNASTATVDVAVTLVNDAPFATVDSYSQDQDTTLTIDAPGVLANDTDIDGDPLTAIVVAGPSSGALTLNADGSFAYTPDAGFVGSDSFTYQAIDAFGGSSGLVTVGLDVRMVARGPNLSHGNISSVTSGWQTVNLAKNYNSAVIVATPRYNTGSGPGVVRISNVTASSFDVRVDNAGATPFSGGVHFVAMEEGVYDVPGEYKVEAVRVDASTTSGKADGWKIGSQGYQQSYTSPVVVGQVMSTNDEDWSVFWSSSNRRTSPANSSSLNIGKHVGEDTDAARVRETLGYFVIESTNGGLIDGQAFTAGVGSDTIRGVGNGTFQYSAATPAGASTAVMSTAGMDGTDGGWAALMGSNPLSASGGTIALSIDEDQMRDSERNHTTEQVAYFVIGGPTGEGEASLHATPQITVYDPLDVNGDGYISPSDALQVINLLNSESTEEGDMARDTNGDGHVSPIDALLVINRLNANAAASVSNLSDAQAIDGYFGDLEDDEEETIFGFIQA</sequence>
<dbReference type="GO" id="GO:0004553">
    <property type="term" value="F:hydrolase activity, hydrolyzing O-glycosyl compounds"/>
    <property type="evidence" value="ECO:0007669"/>
    <property type="project" value="InterPro"/>
</dbReference>
<dbReference type="GO" id="GO:0000272">
    <property type="term" value="P:polysaccharide catabolic process"/>
    <property type="evidence" value="ECO:0007669"/>
    <property type="project" value="InterPro"/>
</dbReference>
<dbReference type="Proteomes" id="UP000318017">
    <property type="component" value="Chromosome"/>
</dbReference>
<dbReference type="RefSeq" id="WP_145081348.1">
    <property type="nucleotide sequence ID" value="NZ_CP036298.1"/>
</dbReference>
<name>A0A518GB63_9BACT</name>
<keyword evidence="2" id="KW-1185">Reference proteome</keyword>
<reference evidence="1 2" key="1">
    <citation type="submission" date="2019-02" db="EMBL/GenBank/DDBJ databases">
        <title>Deep-cultivation of Planctomycetes and their phenomic and genomic characterization uncovers novel biology.</title>
        <authorList>
            <person name="Wiegand S."/>
            <person name="Jogler M."/>
            <person name="Boedeker C."/>
            <person name="Pinto D."/>
            <person name="Vollmers J."/>
            <person name="Rivas-Marin E."/>
            <person name="Kohn T."/>
            <person name="Peeters S.H."/>
            <person name="Heuer A."/>
            <person name="Rast P."/>
            <person name="Oberbeckmann S."/>
            <person name="Bunk B."/>
            <person name="Jeske O."/>
            <person name="Meyerdierks A."/>
            <person name="Storesund J.E."/>
            <person name="Kallscheuer N."/>
            <person name="Luecker S."/>
            <person name="Lage O.M."/>
            <person name="Pohl T."/>
            <person name="Merkel B.J."/>
            <person name="Hornburger P."/>
            <person name="Mueller R.-W."/>
            <person name="Bruemmer F."/>
            <person name="Labrenz M."/>
            <person name="Spormann A.M."/>
            <person name="Op den Camp H."/>
            <person name="Overmann J."/>
            <person name="Amann R."/>
            <person name="Jetten M.S.M."/>
            <person name="Mascher T."/>
            <person name="Medema M.H."/>
            <person name="Devos D.P."/>
            <person name="Kaster A.-K."/>
            <person name="Ovreas L."/>
            <person name="Rohde M."/>
            <person name="Galperin M.Y."/>
            <person name="Jogler C."/>
        </authorList>
    </citation>
    <scope>NUCLEOTIDE SEQUENCE [LARGE SCALE GENOMIC DNA]</scope>
    <source>
        <strain evidence="1 2">Q31a</strain>
    </source>
</reference>
<dbReference type="InterPro" id="IPR002105">
    <property type="entry name" value="Dockerin_1_rpt"/>
</dbReference>
<dbReference type="EMBL" id="CP036298">
    <property type="protein sequence ID" value="QDV25787.1"/>
    <property type="molecule type" value="Genomic_DNA"/>
</dbReference>
<protein>
    <submittedName>
        <fullName evidence="1">Dockerin type I repeat protein</fullName>
    </submittedName>
</protein>
<dbReference type="SUPFAM" id="SSF63446">
    <property type="entry name" value="Type I dockerin domain"/>
    <property type="match status" value="1"/>
</dbReference>
<dbReference type="OrthoDB" id="9805159at2"/>
<organism evidence="1 2">
    <name type="scientific">Aureliella helgolandensis</name>
    <dbReference type="NCBI Taxonomy" id="2527968"/>
    <lineage>
        <taxon>Bacteria</taxon>
        <taxon>Pseudomonadati</taxon>
        <taxon>Planctomycetota</taxon>
        <taxon>Planctomycetia</taxon>
        <taxon>Pirellulales</taxon>
        <taxon>Pirellulaceae</taxon>
        <taxon>Aureliella</taxon>
    </lineage>
</organism>
<dbReference type="Pfam" id="PF00404">
    <property type="entry name" value="Dockerin_1"/>
    <property type="match status" value="1"/>
</dbReference>
<gene>
    <name evidence="1" type="ORF">Q31a_41140</name>
</gene>
<dbReference type="KEGG" id="ahel:Q31a_41140"/>
<evidence type="ECO:0000313" key="1">
    <source>
        <dbReference type="EMBL" id="QDV25787.1"/>
    </source>
</evidence>
<dbReference type="NCBIfam" id="NF012211">
    <property type="entry name" value="tand_rpt_95"/>
    <property type="match status" value="5"/>
</dbReference>
<dbReference type="PANTHER" id="PTHR34720:SF9">
    <property type="entry name" value="BLR4714 PROTEIN"/>
    <property type="match status" value="1"/>
</dbReference>
<dbReference type="Gene3D" id="1.10.1330.10">
    <property type="entry name" value="Dockerin domain"/>
    <property type="match status" value="1"/>
</dbReference>
<evidence type="ECO:0000313" key="2">
    <source>
        <dbReference type="Proteomes" id="UP000318017"/>
    </source>
</evidence>
<accession>A0A518GB63</accession>